<dbReference type="AlphaFoldDB" id="A0A0F8ZBP2"/>
<dbReference type="EMBL" id="LAZR01048768">
    <property type="protein sequence ID" value="KKK91183.1"/>
    <property type="molecule type" value="Genomic_DNA"/>
</dbReference>
<evidence type="ECO:0000313" key="1">
    <source>
        <dbReference type="EMBL" id="KKK91183.1"/>
    </source>
</evidence>
<reference evidence="1" key="1">
    <citation type="journal article" date="2015" name="Nature">
        <title>Complex archaea that bridge the gap between prokaryotes and eukaryotes.</title>
        <authorList>
            <person name="Spang A."/>
            <person name="Saw J.H."/>
            <person name="Jorgensen S.L."/>
            <person name="Zaremba-Niedzwiedzka K."/>
            <person name="Martijn J."/>
            <person name="Lind A.E."/>
            <person name="van Eijk R."/>
            <person name="Schleper C."/>
            <person name="Guy L."/>
            <person name="Ettema T.J."/>
        </authorList>
    </citation>
    <scope>NUCLEOTIDE SEQUENCE</scope>
</reference>
<proteinExistence type="predicted"/>
<organism evidence="1">
    <name type="scientific">marine sediment metagenome</name>
    <dbReference type="NCBI Taxonomy" id="412755"/>
    <lineage>
        <taxon>unclassified sequences</taxon>
        <taxon>metagenomes</taxon>
        <taxon>ecological metagenomes</taxon>
    </lineage>
</organism>
<gene>
    <name evidence="1" type="ORF">LCGC14_2715520</name>
</gene>
<comment type="caution">
    <text evidence="1">The sequence shown here is derived from an EMBL/GenBank/DDBJ whole genome shotgun (WGS) entry which is preliminary data.</text>
</comment>
<name>A0A0F8ZBP2_9ZZZZ</name>
<protein>
    <submittedName>
        <fullName evidence="1">Uncharacterized protein</fullName>
    </submittedName>
</protein>
<accession>A0A0F8ZBP2</accession>
<sequence>MSTKSPKIANWEPYVSKGPDKAEILKVRVMKFSYKEFRPERVCLAKRQIKRLISKILINPRKKTYFIQEINKLILYELGENKYE</sequence>